<accession>A0A6J7RFB5</accession>
<organism evidence="1">
    <name type="scientific">freshwater metagenome</name>
    <dbReference type="NCBI Taxonomy" id="449393"/>
    <lineage>
        <taxon>unclassified sequences</taxon>
        <taxon>metagenomes</taxon>
        <taxon>ecological metagenomes</taxon>
    </lineage>
</organism>
<name>A0A6J7RFB5_9ZZZZ</name>
<evidence type="ECO:0000313" key="1">
    <source>
        <dbReference type="EMBL" id="CAB5027494.1"/>
    </source>
</evidence>
<gene>
    <name evidence="1" type="ORF">UFOPK3992_02097</name>
</gene>
<reference evidence="1" key="1">
    <citation type="submission" date="2020-05" db="EMBL/GenBank/DDBJ databases">
        <authorList>
            <person name="Chiriac C."/>
            <person name="Salcher M."/>
            <person name="Ghai R."/>
            <person name="Kavagutti S V."/>
        </authorList>
    </citation>
    <scope>NUCLEOTIDE SEQUENCE</scope>
</reference>
<dbReference type="AlphaFoldDB" id="A0A6J7RFB5"/>
<proteinExistence type="predicted"/>
<sequence length="129" mass="13346">MPTGTVEKVFSIESIAGISSGPSKPSRFTIETRLFVTSIVTYHYDNGGAGPGRIALRSADGTVYGPWPTVGSDGQGGVPNAYWTATPNVSLEPGTYTVVDSSPGTWSWAPDTGGRGIVIVSGIWTALPG</sequence>
<protein>
    <submittedName>
        <fullName evidence="1">Unannotated protein</fullName>
    </submittedName>
</protein>
<dbReference type="EMBL" id="CAFBOZ010000397">
    <property type="protein sequence ID" value="CAB5027494.1"/>
    <property type="molecule type" value="Genomic_DNA"/>
</dbReference>